<dbReference type="RefSeq" id="WP_137634408.1">
    <property type="nucleotide sequence ID" value="NZ_BJDL01000009.1"/>
</dbReference>
<dbReference type="CDD" id="cd10451">
    <property type="entry name" value="GIY-YIG_LuxR_like"/>
    <property type="match status" value="1"/>
</dbReference>
<dbReference type="SUPFAM" id="SSF82771">
    <property type="entry name" value="GIY-YIG endonuclease"/>
    <property type="match status" value="1"/>
</dbReference>
<organism evidence="1 2">
    <name type="scientific">Lactiplantibacillus songbeiensis</name>
    <dbReference type="NCBI Taxonomy" id="2559920"/>
    <lineage>
        <taxon>Bacteria</taxon>
        <taxon>Bacillati</taxon>
        <taxon>Bacillota</taxon>
        <taxon>Bacilli</taxon>
        <taxon>Lactobacillales</taxon>
        <taxon>Lactobacillaceae</taxon>
        <taxon>Lactiplantibacillus</taxon>
    </lineage>
</organism>
<name>A0ABW4C050_9LACO</name>
<protein>
    <submittedName>
        <fullName evidence="1">GIY-YIG nuclease family protein</fullName>
    </submittedName>
</protein>
<dbReference type="EMBL" id="JBHTOJ010000017">
    <property type="protein sequence ID" value="MFD1420836.1"/>
    <property type="molecule type" value="Genomic_DNA"/>
</dbReference>
<sequence length="126" mass="15316">MDTEHKKQLREAYKLAPTYYGVIQIKNRRNQKIFIDTAANLHNRWHFYQLNLDKNFYRDTPLQLDWNSQAPTDFEYTVLWQAETADVTNMRQTLKTLKLKWLAKLKPFDDRGYNRQPKDWEDVPHD</sequence>
<dbReference type="Gene3D" id="3.40.1440.10">
    <property type="entry name" value="GIY-YIG endonuclease"/>
    <property type="match status" value="1"/>
</dbReference>
<dbReference type="Proteomes" id="UP001597188">
    <property type="component" value="Unassembled WGS sequence"/>
</dbReference>
<dbReference type="InterPro" id="IPR035901">
    <property type="entry name" value="GIY-YIG_endonuc_sf"/>
</dbReference>
<keyword evidence="2" id="KW-1185">Reference proteome</keyword>
<evidence type="ECO:0000313" key="2">
    <source>
        <dbReference type="Proteomes" id="UP001597188"/>
    </source>
</evidence>
<evidence type="ECO:0000313" key="1">
    <source>
        <dbReference type="EMBL" id="MFD1420836.1"/>
    </source>
</evidence>
<reference evidence="2" key="1">
    <citation type="journal article" date="2019" name="Int. J. Syst. Evol. Microbiol.">
        <title>The Global Catalogue of Microorganisms (GCM) 10K type strain sequencing project: providing services to taxonomists for standard genome sequencing and annotation.</title>
        <authorList>
            <consortium name="The Broad Institute Genomics Platform"/>
            <consortium name="The Broad Institute Genome Sequencing Center for Infectious Disease"/>
            <person name="Wu L."/>
            <person name="Ma J."/>
        </authorList>
    </citation>
    <scope>NUCLEOTIDE SEQUENCE [LARGE SCALE GENOMIC DNA]</scope>
    <source>
        <strain evidence="2">CCM 8931</strain>
    </source>
</reference>
<gene>
    <name evidence="1" type="ORF">ACFQ5L_07700</name>
</gene>
<proteinExistence type="predicted"/>
<comment type="caution">
    <text evidence="1">The sequence shown here is derived from an EMBL/GenBank/DDBJ whole genome shotgun (WGS) entry which is preliminary data.</text>
</comment>
<accession>A0ABW4C050</accession>